<evidence type="ECO:0000256" key="2">
    <source>
        <dbReference type="ARBA" id="ARBA00006275"/>
    </source>
</evidence>
<evidence type="ECO:0000313" key="11">
    <source>
        <dbReference type="Proteomes" id="UP000256321"/>
    </source>
</evidence>
<dbReference type="SUPFAM" id="SSF48452">
    <property type="entry name" value="TPR-like"/>
    <property type="match status" value="1"/>
</dbReference>
<evidence type="ECO:0000313" key="10">
    <source>
        <dbReference type="EMBL" id="RDU47660.1"/>
    </source>
</evidence>
<dbReference type="Proteomes" id="UP000629596">
    <property type="component" value="Unassembled WGS sequence"/>
</dbReference>
<dbReference type="Pfam" id="PF07980">
    <property type="entry name" value="SusD_RagB"/>
    <property type="match status" value="1"/>
</dbReference>
<dbReference type="EMBL" id="QREV01000067">
    <property type="protein sequence ID" value="RDU47660.1"/>
    <property type="molecule type" value="Genomic_DNA"/>
</dbReference>
<feature type="domain" description="SusD-like N-terminal" evidence="8">
    <location>
        <begin position="22"/>
        <end position="203"/>
    </location>
</feature>
<dbReference type="RefSeq" id="WP_115501095.1">
    <property type="nucleotide sequence ID" value="NZ_JACRTI010000067.1"/>
</dbReference>
<dbReference type="PROSITE" id="PS51257">
    <property type="entry name" value="PROKAR_LIPOPROTEIN"/>
    <property type="match status" value="1"/>
</dbReference>
<keyword evidence="4" id="KW-0472">Membrane</keyword>
<name>A0A3D8HAA8_9BACT</name>
<sequence>MKKILSICVCTAMLSLASCSSDFLDLSPQNNSNEGTFFKTEDQFTQALNGAYNGLRTLSARQGYLMGEMRSDNTHYTRYNTDRGIHILYRENIADFIVDNQNQWVGEMWNGCYSGIARCNTLIGRLENAGLSESFTSKTIGQAKFMRALFYFQLVQCFGGVPLYLTEVTSSDNAFLGRSTVEEVYAQIIADADEAISKLAPVSFPQNGAATQGAARMLKAYALMTMPNRDYAGAEAQLKEVMNDGYELLPNYADVFDPSKKNGKESIFDIQYQMGDQGQQSDWLYYFMPKTQEGEMITGVPISNTMLTGGWNVPTPAMIASYEEGDLRVDPSIAVAVGKDDNGLLIVEGVYKVGDPAIANYETAIPFVNKYRHQHTKTENTDDNWPVFRYADALLLMAECLVEQNRAGEAAQYVNQVRARAGLPAVSVVTADVVANERKHELAFENHRWYDLVRTGKAIDVMTEYGKYIKTVDKDLPDRTYQIKQEYLLYPIPYRELQINSLLTPNPGY</sequence>
<evidence type="ECO:0000313" key="12">
    <source>
        <dbReference type="Proteomes" id="UP000629596"/>
    </source>
</evidence>
<comment type="similarity">
    <text evidence="2">Belongs to the SusD family.</text>
</comment>
<keyword evidence="5" id="KW-0998">Cell outer membrane</keyword>
<evidence type="ECO:0000256" key="6">
    <source>
        <dbReference type="SAM" id="SignalP"/>
    </source>
</evidence>
<protein>
    <submittedName>
        <fullName evidence="10">RagB/SusD family nutrient uptake outer membrane protein</fullName>
    </submittedName>
</protein>
<comment type="subcellular location">
    <subcellularLocation>
        <location evidence="1">Cell outer membrane</location>
    </subcellularLocation>
</comment>
<evidence type="ECO:0000259" key="7">
    <source>
        <dbReference type="Pfam" id="PF07980"/>
    </source>
</evidence>
<comment type="caution">
    <text evidence="10">The sequence shown here is derived from an EMBL/GenBank/DDBJ whole genome shotgun (WGS) entry which is preliminary data.</text>
</comment>
<dbReference type="Proteomes" id="UP000256321">
    <property type="component" value="Unassembled WGS sequence"/>
</dbReference>
<dbReference type="InterPro" id="IPR033985">
    <property type="entry name" value="SusD-like_N"/>
</dbReference>
<gene>
    <name evidence="10" type="ORF">DWU89_18410</name>
    <name evidence="9" type="ORF">H8784_17970</name>
</gene>
<feature type="signal peptide" evidence="6">
    <location>
        <begin position="1"/>
        <end position="20"/>
    </location>
</feature>
<evidence type="ECO:0000256" key="5">
    <source>
        <dbReference type="ARBA" id="ARBA00023237"/>
    </source>
</evidence>
<accession>A0A3D8HAA8</accession>
<evidence type="ECO:0000256" key="1">
    <source>
        <dbReference type="ARBA" id="ARBA00004442"/>
    </source>
</evidence>
<evidence type="ECO:0000256" key="3">
    <source>
        <dbReference type="ARBA" id="ARBA00022729"/>
    </source>
</evidence>
<feature type="domain" description="RagB/SusD" evidence="7">
    <location>
        <begin position="357"/>
        <end position="509"/>
    </location>
</feature>
<proteinExistence type="inferred from homology"/>
<reference evidence="10 11" key="1">
    <citation type="submission" date="2018-07" db="EMBL/GenBank/DDBJ databases">
        <title>Parabacteroides acidifaciens nov. sp., isolated from human feces.</title>
        <authorList>
            <person name="Wang Y.J."/>
        </authorList>
    </citation>
    <scope>NUCLEOTIDE SEQUENCE [LARGE SCALE GENOMIC DNA]</scope>
    <source>
        <strain evidence="10 11">426-9</strain>
    </source>
</reference>
<dbReference type="CDD" id="cd08977">
    <property type="entry name" value="SusD"/>
    <property type="match status" value="1"/>
</dbReference>
<dbReference type="InterPro" id="IPR011990">
    <property type="entry name" value="TPR-like_helical_dom_sf"/>
</dbReference>
<reference evidence="9 12" key="2">
    <citation type="submission" date="2020-08" db="EMBL/GenBank/DDBJ databases">
        <title>Genome public.</title>
        <authorList>
            <person name="Liu C."/>
            <person name="Sun Q."/>
        </authorList>
    </citation>
    <scope>NUCLEOTIDE SEQUENCE [LARGE SCALE GENOMIC DNA]</scope>
    <source>
        <strain evidence="9 12">426_9</strain>
    </source>
</reference>
<dbReference type="Pfam" id="PF14322">
    <property type="entry name" value="SusD-like_3"/>
    <property type="match status" value="1"/>
</dbReference>
<evidence type="ECO:0000259" key="8">
    <source>
        <dbReference type="Pfam" id="PF14322"/>
    </source>
</evidence>
<feature type="chain" id="PRO_5017682263" evidence="6">
    <location>
        <begin position="21"/>
        <end position="509"/>
    </location>
</feature>
<keyword evidence="12" id="KW-1185">Reference proteome</keyword>
<evidence type="ECO:0000313" key="9">
    <source>
        <dbReference type="EMBL" id="MBC8603601.1"/>
    </source>
</evidence>
<dbReference type="Gene3D" id="1.25.40.390">
    <property type="match status" value="1"/>
</dbReference>
<dbReference type="InterPro" id="IPR012944">
    <property type="entry name" value="SusD_RagB_dom"/>
</dbReference>
<organism evidence="10 11">
    <name type="scientific">Parabacteroides acidifaciens</name>
    <dbReference type="NCBI Taxonomy" id="2290935"/>
    <lineage>
        <taxon>Bacteria</taxon>
        <taxon>Pseudomonadati</taxon>
        <taxon>Bacteroidota</taxon>
        <taxon>Bacteroidia</taxon>
        <taxon>Bacteroidales</taxon>
        <taxon>Tannerellaceae</taxon>
        <taxon>Parabacteroides</taxon>
    </lineage>
</organism>
<evidence type="ECO:0000256" key="4">
    <source>
        <dbReference type="ARBA" id="ARBA00023136"/>
    </source>
</evidence>
<dbReference type="AlphaFoldDB" id="A0A3D8HAA8"/>
<dbReference type="GO" id="GO:0009279">
    <property type="term" value="C:cell outer membrane"/>
    <property type="evidence" value="ECO:0007669"/>
    <property type="project" value="UniProtKB-SubCell"/>
</dbReference>
<dbReference type="EMBL" id="JACRTI010000067">
    <property type="protein sequence ID" value="MBC8603601.1"/>
    <property type="molecule type" value="Genomic_DNA"/>
</dbReference>
<keyword evidence="3 6" id="KW-0732">Signal</keyword>